<dbReference type="Proteomes" id="UP001153269">
    <property type="component" value="Unassembled WGS sequence"/>
</dbReference>
<feature type="region of interest" description="Disordered" evidence="1">
    <location>
        <begin position="53"/>
        <end position="127"/>
    </location>
</feature>
<sequence>MPFNIQSKEWGSALWTLATDLQHLSPPQHPPTCLFSSSSSRYLPTAAEDTYCTGARQGSGGHHQGSCDLANRSLESEPKPHPPSPWENLMRRIGGERSRAAARVETRGERQANFNTESNSEDDGVERGKTLMRYMKRKRRQNVGYEVDPAGLEPLLH</sequence>
<evidence type="ECO:0000313" key="3">
    <source>
        <dbReference type="Proteomes" id="UP001153269"/>
    </source>
</evidence>
<dbReference type="EMBL" id="CADEAL010001446">
    <property type="protein sequence ID" value="CAB1432535.1"/>
    <property type="molecule type" value="Genomic_DNA"/>
</dbReference>
<dbReference type="AlphaFoldDB" id="A0A9N7UKU7"/>
<feature type="compositionally biased region" description="Basic and acidic residues" evidence="1">
    <location>
        <begin position="89"/>
        <end position="110"/>
    </location>
</feature>
<organism evidence="2 3">
    <name type="scientific">Pleuronectes platessa</name>
    <name type="common">European plaice</name>
    <dbReference type="NCBI Taxonomy" id="8262"/>
    <lineage>
        <taxon>Eukaryota</taxon>
        <taxon>Metazoa</taxon>
        <taxon>Chordata</taxon>
        <taxon>Craniata</taxon>
        <taxon>Vertebrata</taxon>
        <taxon>Euteleostomi</taxon>
        <taxon>Actinopterygii</taxon>
        <taxon>Neopterygii</taxon>
        <taxon>Teleostei</taxon>
        <taxon>Neoteleostei</taxon>
        <taxon>Acanthomorphata</taxon>
        <taxon>Carangaria</taxon>
        <taxon>Pleuronectiformes</taxon>
        <taxon>Pleuronectoidei</taxon>
        <taxon>Pleuronectidae</taxon>
        <taxon>Pleuronectes</taxon>
    </lineage>
</organism>
<accession>A0A9N7UKU7</accession>
<evidence type="ECO:0000256" key="1">
    <source>
        <dbReference type="SAM" id="MobiDB-lite"/>
    </source>
</evidence>
<proteinExistence type="predicted"/>
<evidence type="ECO:0000313" key="2">
    <source>
        <dbReference type="EMBL" id="CAB1432535.1"/>
    </source>
</evidence>
<reference evidence="2" key="1">
    <citation type="submission" date="2020-03" db="EMBL/GenBank/DDBJ databases">
        <authorList>
            <person name="Weist P."/>
        </authorList>
    </citation>
    <scope>NUCLEOTIDE SEQUENCE</scope>
</reference>
<keyword evidence="3" id="KW-1185">Reference proteome</keyword>
<comment type="caution">
    <text evidence="2">The sequence shown here is derived from an EMBL/GenBank/DDBJ whole genome shotgun (WGS) entry which is preliminary data.</text>
</comment>
<gene>
    <name evidence="2" type="ORF">PLEPLA_LOCUS20617</name>
</gene>
<protein>
    <submittedName>
        <fullName evidence="2">Uncharacterized protein</fullName>
    </submittedName>
</protein>
<name>A0A9N7UKU7_PLEPL</name>